<feature type="chain" id="PRO_5043698050" description="Ig-like domain-containing protein" evidence="1">
    <location>
        <begin position="20"/>
        <end position="167"/>
    </location>
</feature>
<accession>A0AAV7LVV9</accession>
<dbReference type="SMART" id="SM00406">
    <property type="entry name" value="IGv"/>
    <property type="match status" value="1"/>
</dbReference>
<evidence type="ECO:0000313" key="3">
    <source>
        <dbReference type="EMBL" id="KAJ1093693.1"/>
    </source>
</evidence>
<dbReference type="PANTHER" id="PTHR23267">
    <property type="entry name" value="IMMUNOGLOBULIN LIGHT CHAIN"/>
    <property type="match status" value="1"/>
</dbReference>
<organism evidence="3 4">
    <name type="scientific">Pleurodeles waltl</name>
    <name type="common">Iberian ribbed newt</name>
    <dbReference type="NCBI Taxonomy" id="8319"/>
    <lineage>
        <taxon>Eukaryota</taxon>
        <taxon>Metazoa</taxon>
        <taxon>Chordata</taxon>
        <taxon>Craniata</taxon>
        <taxon>Vertebrata</taxon>
        <taxon>Euteleostomi</taxon>
        <taxon>Amphibia</taxon>
        <taxon>Batrachia</taxon>
        <taxon>Caudata</taxon>
        <taxon>Salamandroidea</taxon>
        <taxon>Salamandridae</taxon>
        <taxon>Pleurodelinae</taxon>
        <taxon>Pleurodeles</taxon>
    </lineage>
</organism>
<comment type="caution">
    <text evidence="3">The sequence shown here is derived from an EMBL/GenBank/DDBJ whole genome shotgun (WGS) entry which is preliminary data.</text>
</comment>
<dbReference type="AlphaFoldDB" id="A0AAV7LVV9"/>
<feature type="signal peptide" evidence="1">
    <location>
        <begin position="1"/>
        <end position="19"/>
    </location>
</feature>
<dbReference type="SUPFAM" id="SSF48726">
    <property type="entry name" value="Immunoglobulin"/>
    <property type="match status" value="1"/>
</dbReference>
<evidence type="ECO:0000313" key="4">
    <source>
        <dbReference type="Proteomes" id="UP001066276"/>
    </source>
</evidence>
<dbReference type="InterPro" id="IPR007110">
    <property type="entry name" value="Ig-like_dom"/>
</dbReference>
<sequence>MTWAPAFLVLICYCTGSGAQFALTQESSLTVSPGSTVKLSCSRSSGSIGGDNHPSWYQQRLGGVPLLLVYSTGASDVNVRPSGIDARFAGSVSGSTAYLTISGAEAGDDADYYCAMYAGSGTYTNTGLRNCKRVPRRDRSASSESELCWVLNHDLGPCLPRADLLLH</sequence>
<protein>
    <recommendedName>
        <fullName evidence="2">Ig-like domain-containing protein</fullName>
    </recommendedName>
</protein>
<keyword evidence="4" id="KW-1185">Reference proteome</keyword>
<dbReference type="SMART" id="SM00409">
    <property type="entry name" value="IG"/>
    <property type="match status" value="1"/>
</dbReference>
<dbReference type="InterPro" id="IPR013106">
    <property type="entry name" value="Ig_V-set"/>
</dbReference>
<dbReference type="Pfam" id="PF07686">
    <property type="entry name" value="V-set"/>
    <property type="match status" value="1"/>
</dbReference>
<keyword evidence="1" id="KW-0732">Signal</keyword>
<dbReference type="InterPro" id="IPR036179">
    <property type="entry name" value="Ig-like_dom_sf"/>
</dbReference>
<dbReference type="PROSITE" id="PS50835">
    <property type="entry name" value="IG_LIKE"/>
    <property type="match status" value="1"/>
</dbReference>
<dbReference type="Proteomes" id="UP001066276">
    <property type="component" value="Chromosome 11"/>
</dbReference>
<dbReference type="InterPro" id="IPR050150">
    <property type="entry name" value="IgV_Light_Chain"/>
</dbReference>
<feature type="domain" description="Ig-like" evidence="2">
    <location>
        <begin position="5"/>
        <end position="124"/>
    </location>
</feature>
<reference evidence="3" key="1">
    <citation type="journal article" date="2022" name="bioRxiv">
        <title>Sequencing and chromosome-scale assembly of the giantPleurodeles waltlgenome.</title>
        <authorList>
            <person name="Brown T."/>
            <person name="Elewa A."/>
            <person name="Iarovenko S."/>
            <person name="Subramanian E."/>
            <person name="Araus A.J."/>
            <person name="Petzold A."/>
            <person name="Susuki M."/>
            <person name="Suzuki K.-i.T."/>
            <person name="Hayashi T."/>
            <person name="Toyoda A."/>
            <person name="Oliveira C."/>
            <person name="Osipova E."/>
            <person name="Leigh N.D."/>
            <person name="Simon A."/>
            <person name="Yun M.H."/>
        </authorList>
    </citation>
    <scope>NUCLEOTIDE SEQUENCE</scope>
    <source>
        <strain evidence="3">20211129_DDA</strain>
        <tissue evidence="3">Liver</tissue>
    </source>
</reference>
<feature type="non-terminal residue" evidence="3">
    <location>
        <position position="167"/>
    </location>
</feature>
<dbReference type="Gene3D" id="2.60.40.10">
    <property type="entry name" value="Immunoglobulins"/>
    <property type="match status" value="1"/>
</dbReference>
<proteinExistence type="predicted"/>
<dbReference type="EMBL" id="JANPWB010000015">
    <property type="protein sequence ID" value="KAJ1093693.1"/>
    <property type="molecule type" value="Genomic_DNA"/>
</dbReference>
<dbReference type="InterPro" id="IPR013783">
    <property type="entry name" value="Ig-like_fold"/>
</dbReference>
<dbReference type="InterPro" id="IPR003599">
    <property type="entry name" value="Ig_sub"/>
</dbReference>
<gene>
    <name evidence="3" type="ORF">NDU88_006789</name>
</gene>
<name>A0AAV7LVV9_PLEWA</name>
<evidence type="ECO:0000256" key="1">
    <source>
        <dbReference type="SAM" id="SignalP"/>
    </source>
</evidence>
<evidence type="ECO:0000259" key="2">
    <source>
        <dbReference type="PROSITE" id="PS50835"/>
    </source>
</evidence>